<evidence type="ECO:0000256" key="2">
    <source>
        <dbReference type="RuleBase" id="RU000363"/>
    </source>
</evidence>
<dbReference type="NCBIfam" id="NF004513">
    <property type="entry name" value="PRK05854.1"/>
    <property type="match status" value="1"/>
</dbReference>
<dbReference type="EMBL" id="JAWLJX010000001">
    <property type="protein sequence ID" value="MDV6260259.1"/>
    <property type="molecule type" value="Genomic_DNA"/>
</dbReference>
<dbReference type="PRINTS" id="PR00080">
    <property type="entry name" value="SDRFAMILY"/>
</dbReference>
<dbReference type="SUPFAM" id="SSF51735">
    <property type="entry name" value="NAD(P)-binding Rossmann-fold domains"/>
    <property type="match status" value="1"/>
</dbReference>
<comment type="caution">
    <text evidence="3">The sequence shown here is derived from an EMBL/GenBank/DDBJ whole genome shotgun (WGS) entry which is preliminary data.</text>
</comment>
<sequence>MSSTWTDQSIPEQHGRVAVVTGANTGLGFETARMLAEHGAQVVLAVRDIEKGKQAAARINGDVSVQALDLSSLESIRSAGTDLRAAYPRIDLLINNAGVMYTPKRTTADGFEMQFGTNHLGHFALTGLLLDRLLPVPGSRVVTVSSTGHRMRAAIHFDDLQWESSYSRIAAYGQSKLANLMFTYQLQRRLESHGTTIAVAAHPGVSSTDLFRNTPAALRLPVTWLAPILSTTVTQKAEMGALPTLRAATDPTVIGGQYYGPSGRGELRGYPKLVTSSADSHDESTQQRLWAVSEELTGVTFPLSHLVP</sequence>
<proteinExistence type="inferred from homology"/>
<dbReference type="Pfam" id="PF00106">
    <property type="entry name" value="adh_short"/>
    <property type="match status" value="1"/>
</dbReference>
<evidence type="ECO:0000313" key="3">
    <source>
        <dbReference type="EMBL" id="MDV6260259.1"/>
    </source>
</evidence>
<keyword evidence="4" id="KW-1185">Reference proteome</keyword>
<evidence type="ECO:0000256" key="1">
    <source>
        <dbReference type="ARBA" id="ARBA00023002"/>
    </source>
</evidence>
<comment type="similarity">
    <text evidence="2">Belongs to the short-chain dehydrogenases/reductases (SDR) family.</text>
</comment>
<dbReference type="PANTHER" id="PTHR43157">
    <property type="entry name" value="PHOSPHATIDYLINOSITOL-GLYCAN BIOSYNTHESIS CLASS F PROTEIN-RELATED"/>
    <property type="match status" value="1"/>
</dbReference>
<accession>A0ABU4B7X7</accession>
<dbReference type="Gene3D" id="3.40.50.720">
    <property type="entry name" value="NAD(P)-binding Rossmann-like Domain"/>
    <property type="match status" value="1"/>
</dbReference>
<dbReference type="RefSeq" id="WP_317563108.1">
    <property type="nucleotide sequence ID" value="NZ_JAWLJX010000001.1"/>
</dbReference>
<dbReference type="PANTHER" id="PTHR43157:SF31">
    <property type="entry name" value="PHOSPHATIDYLINOSITOL-GLYCAN BIOSYNTHESIS CLASS F PROTEIN"/>
    <property type="match status" value="1"/>
</dbReference>
<reference evidence="3 4" key="1">
    <citation type="submission" date="2023-10" db="EMBL/GenBank/DDBJ databases">
        <title>Development of a sustainable strategy for remediation of hydrocarbon-contaminated territories based on the waste exchange concept.</title>
        <authorList>
            <person name="Krivoruchko A."/>
        </authorList>
    </citation>
    <scope>NUCLEOTIDE SEQUENCE [LARGE SCALE GENOMIC DNA]</scope>
    <source>
        <strain evidence="3 4">IEGM 1323</strain>
    </source>
</reference>
<dbReference type="InterPro" id="IPR036291">
    <property type="entry name" value="NAD(P)-bd_dom_sf"/>
</dbReference>
<dbReference type="InterPro" id="IPR002347">
    <property type="entry name" value="SDR_fam"/>
</dbReference>
<gene>
    <name evidence="3" type="ORF">R3P96_02790</name>
</gene>
<dbReference type="PRINTS" id="PR00081">
    <property type="entry name" value="GDHRDH"/>
</dbReference>
<dbReference type="CDD" id="cd05327">
    <property type="entry name" value="retinol-DH_like_SDR_c_like"/>
    <property type="match status" value="1"/>
</dbReference>
<evidence type="ECO:0000313" key="4">
    <source>
        <dbReference type="Proteomes" id="UP001185755"/>
    </source>
</evidence>
<protein>
    <submittedName>
        <fullName evidence="3">SDR family NAD(P)-dependent oxidoreductase</fullName>
    </submittedName>
</protein>
<name>A0ABU4B7X7_9NOCA</name>
<dbReference type="NCBIfam" id="NF004846">
    <property type="entry name" value="PRK06197.1"/>
    <property type="match status" value="1"/>
</dbReference>
<dbReference type="Proteomes" id="UP001185755">
    <property type="component" value="Unassembled WGS sequence"/>
</dbReference>
<organism evidence="3 4">
    <name type="scientific">Rhodococcoides yunnanense</name>
    <dbReference type="NCBI Taxonomy" id="278209"/>
    <lineage>
        <taxon>Bacteria</taxon>
        <taxon>Bacillati</taxon>
        <taxon>Actinomycetota</taxon>
        <taxon>Actinomycetes</taxon>
        <taxon>Mycobacteriales</taxon>
        <taxon>Nocardiaceae</taxon>
        <taxon>Rhodococcoides</taxon>
    </lineage>
</organism>
<keyword evidence="1" id="KW-0560">Oxidoreductase</keyword>